<dbReference type="InterPro" id="IPR050529">
    <property type="entry name" value="CYP450_sterol_14alpha_dmase"/>
</dbReference>
<comment type="cofactor">
    <cofactor evidence="1">
        <name>heme</name>
        <dbReference type="ChEBI" id="CHEBI:30413"/>
    </cofactor>
</comment>
<dbReference type="PANTHER" id="PTHR24304:SF2">
    <property type="entry name" value="24-HYDROXYCHOLESTEROL 7-ALPHA-HYDROXYLASE"/>
    <property type="match status" value="1"/>
</dbReference>
<dbReference type="SUPFAM" id="SSF48264">
    <property type="entry name" value="Cytochrome P450"/>
    <property type="match status" value="1"/>
</dbReference>
<sequence length="414" mass="46168">MRLHSRSEHEPPTVVTLLPCVVATLELAYDSFKFTHKCWKKYGPSFRILIKGGHVTVFCDKDGISDVFRDKSRAFNALPGHRLSIRLFGGIREEARALHLLDEHLNPLVARVFSTTSGLSSIIPAFNEKIGQHLFCQANELGTSGRDIPVISFVSEALYSSASSAVFGDLFPLDTYDDFMFLDEHVSRLMFPLPFFTRRVLQARGRLLDSVASFVQSAWKNNHIEQGPPVAQEIVATLKATDLSDSDQVGLILSFIWGMQANTIRTATWLFMHLLNHRESFDRVRAEIHDTLNSIYGGDLKSFLETPYSSMKHDNFPLLDSAIKETLRLAVLFGNIRGAHKDVEVEYGDGKRAHILKGELVLLNLVCSTLFDMELVDSSGVPVQGKLPPANTQGTGVSRPPNGLYLRLQRRGGS</sequence>
<keyword evidence="3" id="KW-0349">Heme</keyword>
<dbReference type="GO" id="GO:0016705">
    <property type="term" value="F:oxidoreductase activity, acting on paired donors, with incorporation or reduction of molecular oxygen"/>
    <property type="evidence" value="ECO:0007669"/>
    <property type="project" value="InterPro"/>
</dbReference>
<gene>
    <name evidence="6" type="ORF">NLI96_g4300</name>
</gene>
<dbReference type="AlphaFoldDB" id="A0AAD5YEX1"/>
<evidence type="ECO:0000256" key="5">
    <source>
        <dbReference type="ARBA" id="ARBA00023004"/>
    </source>
</evidence>
<evidence type="ECO:0008006" key="8">
    <source>
        <dbReference type="Google" id="ProtNLM"/>
    </source>
</evidence>
<evidence type="ECO:0000313" key="6">
    <source>
        <dbReference type="EMBL" id="KAJ3486334.1"/>
    </source>
</evidence>
<comment type="caution">
    <text evidence="6">The sequence shown here is derived from an EMBL/GenBank/DDBJ whole genome shotgun (WGS) entry which is preliminary data.</text>
</comment>
<evidence type="ECO:0000256" key="3">
    <source>
        <dbReference type="ARBA" id="ARBA00022617"/>
    </source>
</evidence>
<keyword evidence="5" id="KW-0408">Iron</keyword>
<protein>
    <recommendedName>
        <fullName evidence="8">Cytochrome P450</fullName>
    </recommendedName>
</protein>
<dbReference type="Pfam" id="PF00067">
    <property type="entry name" value="p450"/>
    <property type="match status" value="1"/>
</dbReference>
<dbReference type="Proteomes" id="UP001212997">
    <property type="component" value="Unassembled WGS sequence"/>
</dbReference>
<evidence type="ECO:0000256" key="1">
    <source>
        <dbReference type="ARBA" id="ARBA00001971"/>
    </source>
</evidence>
<proteinExistence type="inferred from homology"/>
<reference evidence="6" key="1">
    <citation type="submission" date="2022-07" db="EMBL/GenBank/DDBJ databases">
        <title>Genome Sequence of Physisporinus lineatus.</title>
        <authorList>
            <person name="Buettner E."/>
        </authorList>
    </citation>
    <scope>NUCLEOTIDE SEQUENCE</scope>
    <source>
        <strain evidence="6">VT162</strain>
    </source>
</reference>
<dbReference type="GO" id="GO:0008395">
    <property type="term" value="F:steroid hydroxylase activity"/>
    <property type="evidence" value="ECO:0007669"/>
    <property type="project" value="TreeGrafter"/>
</dbReference>
<dbReference type="EMBL" id="JANAWD010000124">
    <property type="protein sequence ID" value="KAJ3486334.1"/>
    <property type="molecule type" value="Genomic_DNA"/>
</dbReference>
<evidence type="ECO:0000256" key="4">
    <source>
        <dbReference type="ARBA" id="ARBA00022723"/>
    </source>
</evidence>
<dbReference type="PANTHER" id="PTHR24304">
    <property type="entry name" value="CYTOCHROME P450 FAMILY 7"/>
    <property type="match status" value="1"/>
</dbReference>
<dbReference type="InterPro" id="IPR036396">
    <property type="entry name" value="Cyt_P450_sf"/>
</dbReference>
<keyword evidence="4" id="KW-0479">Metal-binding</keyword>
<dbReference type="InterPro" id="IPR002403">
    <property type="entry name" value="Cyt_P450_E_grp-IV"/>
</dbReference>
<evidence type="ECO:0000313" key="7">
    <source>
        <dbReference type="Proteomes" id="UP001212997"/>
    </source>
</evidence>
<comment type="similarity">
    <text evidence="2">Belongs to the cytochrome P450 family.</text>
</comment>
<accession>A0AAD5YEX1</accession>
<dbReference type="Gene3D" id="1.10.630.10">
    <property type="entry name" value="Cytochrome P450"/>
    <property type="match status" value="1"/>
</dbReference>
<organism evidence="6 7">
    <name type="scientific">Meripilus lineatus</name>
    <dbReference type="NCBI Taxonomy" id="2056292"/>
    <lineage>
        <taxon>Eukaryota</taxon>
        <taxon>Fungi</taxon>
        <taxon>Dikarya</taxon>
        <taxon>Basidiomycota</taxon>
        <taxon>Agaricomycotina</taxon>
        <taxon>Agaricomycetes</taxon>
        <taxon>Polyporales</taxon>
        <taxon>Meripilaceae</taxon>
        <taxon>Meripilus</taxon>
    </lineage>
</organism>
<dbReference type="InterPro" id="IPR001128">
    <property type="entry name" value="Cyt_P450"/>
</dbReference>
<dbReference type="PRINTS" id="PR00465">
    <property type="entry name" value="EP450IV"/>
</dbReference>
<dbReference type="GO" id="GO:0020037">
    <property type="term" value="F:heme binding"/>
    <property type="evidence" value="ECO:0007669"/>
    <property type="project" value="InterPro"/>
</dbReference>
<keyword evidence="7" id="KW-1185">Reference proteome</keyword>
<dbReference type="GO" id="GO:0005506">
    <property type="term" value="F:iron ion binding"/>
    <property type="evidence" value="ECO:0007669"/>
    <property type="project" value="InterPro"/>
</dbReference>
<name>A0AAD5YEX1_9APHY</name>
<evidence type="ECO:0000256" key="2">
    <source>
        <dbReference type="ARBA" id="ARBA00010617"/>
    </source>
</evidence>